<dbReference type="AlphaFoldDB" id="A0A1K1LDI8"/>
<sequence length="137" mass="15377">MDSLLTLPEDIRLPGIPEHFTPLLASDSGLLVERIVSWGHVTPEGQWYDQEKDEWVLLLEGSARLGFADGREVALERGRCLLLPRHVRHRVLETSKPCIWLAIHAPQLRPQETGGTADGPQGQGGPRPRFPQRHGQR</sequence>
<dbReference type="CDD" id="cd06981">
    <property type="entry name" value="cupin_reut_a1446"/>
    <property type="match status" value="1"/>
</dbReference>
<dbReference type="InterPro" id="IPR014710">
    <property type="entry name" value="RmlC-like_jellyroll"/>
</dbReference>
<gene>
    <name evidence="3" type="ORF">DESPIGER_0897</name>
</gene>
<dbReference type="Gene3D" id="2.60.120.10">
    <property type="entry name" value="Jelly Rolls"/>
    <property type="match status" value="1"/>
</dbReference>
<evidence type="ECO:0000259" key="2">
    <source>
        <dbReference type="Pfam" id="PF07883"/>
    </source>
</evidence>
<dbReference type="EMBL" id="LT630450">
    <property type="protein sequence ID" value="SFV72762.1"/>
    <property type="molecule type" value="Genomic_DNA"/>
</dbReference>
<dbReference type="Proteomes" id="UP000186323">
    <property type="component" value="Chromosome I"/>
</dbReference>
<dbReference type="InterPro" id="IPR013096">
    <property type="entry name" value="Cupin_2"/>
</dbReference>
<evidence type="ECO:0000256" key="1">
    <source>
        <dbReference type="SAM" id="MobiDB-lite"/>
    </source>
</evidence>
<evidence type="ECO:0000313" key="4">
    <source>
        <dbReference type="Proteomes" id="UP000186323"/>
    </source>
</evidence>
<dbReference type="SUPFAM" id="SSF51182">
    <property type="entry name" value="RmlC-like cupins"/>
    <property type="match status" value="1"/>
</dbReference>
<proteinExistence type="predicted"/>
<keyword evidence="4" id="KW-1185">Reference proteome</keyword>
<name>A0A1K1LDI8_9BACT</name>
<feature type="region of interest" description="Disordered" evidence="1">
    <location>
        <begin position="109"/>
        <end position="137"/>
    </location>
</feature>
<evidence type="ECO:0000313" key="3">
    <source>
        <dbReference type="EMBL" id="SFV72762.1"/>
    </source>
</evidence>
<reference evidence="4" key="1">
    <citation type="submission" date="2016-10" db="EMBL/GenBank/DDBJ databases">
        <authorList>
            <person name="Wegmann U."/>
        </authorList>
    </citation>
    <scope>NUCLEOTIDE SEQUENCE [LARGE SCALE GENOMIC DNA]</scope>
</reference>
<organism evidence="3 4">
    <name type="scientific">Desulfovibrio piger</name>
    <dbReference type="NCBI Taxonomy" id="901"/>
    <lineage>
        <taxon>Bacteria</taxon>
        <taxon>Pseudomonadati</taxon>
        <taxon>Thermodesulfobacteriota</taxon>
        <taxon>Desulfovibrionia</taxon>
        <taxon>Desulfovibrionales</taxon>
        <taxon>Desulfovibrionaceae</taxon>
        <taxon>Desulfovibrio</taxon>
    </lineage>
</organism>
<feature type="domain" description="Cupin type-2" evidence="2">
    <location>
        <begin position="49"/>
        <end position="103"/>
    </location>
</feature>
<dbReference type="RefSeq" id="WP_083575297.1">
    <property type="nucleotide sequence ID" value="NZ_DBGALU010000125.1"/>
</dbReference>
<dbReference type="Pfam" id="PF07883">
    <property type="entry name" value="Cupin_2"/>
    <property type="match status" value="1"/>
</dbReference>
<dbReference type="KEGG" id="dpg:DESPIGER_0897"/>
<protein>
    <recommendedName>
        <fullName evidence="2">Cupin type-2 domain-containing protein</fullName>
    </recommendedName>
</protein>
<dbReference type="InterPro" id="IPR011051">
    <property type="entry name" value="RmlC_Cupin_sf"/>
</dbReference>
<accession>A0A1K1LDI8</accession>